<dbReference type="PROSITE" id="PS50181">
    <property type="entry name" value="FBOX"/>
    <property type="match status" value="1"/>
</dbReference>
<dbReference type="InterPro" id="IPR001810">
    <property type="entry name" value="F-box_dom"/>
</dbReference>
<protein>
    <submittedName>
        <fullName evidence="1">F-box domain-containing protein</fullName>
    </submittedName>
</protein>
<dbReference type="EnsemblMetazoa" id="PPA36378.1">
    <property type="protein sequence ID" value="PPA36378.1"/>
    <property type="gene ID" value="WBGene00274747"/>
</dbReference>
<accession>A0A8R1YR38</accession>
<reference evidence="1" key="2">
    <citation type="submission" date="2022-06" db="UniProtKB">
        <authorList>
            <consortium name="EnsemblMetazoa"/>
        </authorList>
    </citation>
    <scope>IDENTIFICATION</scope>
    <source>
        <strain evidence="1">PS312</strain>
    </source>
</reference>
<accession>A0A2A6CV05</accession>
<sequence>MSPPKMSLASLPVDVVARILKFVDVEHFQNVRKISRRWNEIVLRHPFTKPAIDYFSFLKLVDQWNFQIVLEKRHLNYFGLANWRKERVENETVTVRMEMLIKTDEEKEKLLNRLGLLFSRASTIAELEVKWLYQLYLIDSVMGRVKIDEFVASTHMVYPCQNLFKNKHDRKLGQPGQVAKFVKEHSVQKFVLNQACLSLSNEKADLVKLFAEVSLLVHCIQYNTMDKRIRSYAMKSTTWNEIRDEIARENSFTVELDMFKLSENNPFKDIIVRFTVTRSF</sequence>
<name>A0A2A6CV05_PRIPA</name>
<proteinExistence type="predicted"/>
<evidence type="ECO:0000313" key="2">
    <source>
        <dbReference type="Proteomes" id="UP000005239"/>
    </source>
</evidence>
<dbReference type="CDD" id="cd09917">
    <property type="entry name" value="F-box_SF"/>
    <property type="match status" value="1"/>
</dbReference>
<organism evidence="1 2">
    <name type="scientific">Pristionchus pacificus</name>
    <name type="common">Parasitic nematode worm</name>
    <dbReference type="NCBI Taxonomy" id="54126"/>
    <lineage>
        <taxon>Eukaryota</taxon>
        <taxon>Metazoa</taxon>
        <taxon>Ecdysozoa</taxon>
        <taxon>Nematoda</taxon>
        <taxon>Chromadorea</taxon>
        <taxon>Rhabditida</taxon>
        <taxon>Rhabditina</taxon>
        <taxon>Diplogasteromorpha</taxon>
        <taxon>Diplogasteroidea</taxon>
        <taxon>Neodiplogasteridae</taxon>
        <taxon>Pristionchus</taxon>
    </lineage>
</organism>
<dbReference type="SMART" id="SM00256">
    <property type="entry name" value="FBOX"/>
    <property type="match status" value="1"/>
</dbReference>
<dbReference type="AlphaFoldDB" id="A0A2A6CV05"/>
<dbReference type="Pfam" id="PF00646">
    <property type="entry name" value="F-box"/>
    <property type="match status" value="1"/>
</dbReference>
<evidence type="ECO:0000313" key="1">
    <source>
        <dbReference type="EnsemblMetazoa" id="PPA36378.1"/>
    </source>
</evidence>
<dbReference type="SUPFAM" id="SSF81383">
    <property type="entry name" value="F-box domain"/>
    <property type="match status" value="1"/>
</dbReference>
<reference evidence="2" key="1">
    <citation type="journal article" date="2008" name="Nat. Genet.">
        <title>The Pristionchus pacificus genome provides a unique perspective on nematode lifestyle and parasitism.</title>
        <authorList>
            <person name="Dieterich C."/>
            <person name="Clifton S.W."/>
            <person name="Schuster L.N."/>
            <person name="Chinwalla A."/>
            <person name="Delehaunty K."/>
            <person name="Dinkelacker I."/>
            <person name="Fulton L."/>
            <person name="Fulton R."/>
            <person name="Godfrey J."/>
            <person name="Minx P."/>
            <person name="Mitreva M."/>
            <person name="Roeseler W."/>
            <person name="Tian H."/>
            <person name="Witte H."/>
            <person name="Yang S.P."/>
            <person name="Wilson R.K."/>
            <person name="Sommer R.J."/>
        </authorList>
    </citation>
    <scope>NUCLEOTIDE SEQUENCE [LARGE SCALE GENOMIC DNA]</scope>
    <source>
        <strain evidence="2">PS312</strain>
    </source>
</reference>
<dbReference type="InterPro" id="IPR036047">
    <property type="entry name" value="F-box-like_dom_sf"/>
</dbReference>
<gene>
    <name evidence="1" type="primary">WBGene00274747</name>
</gene>
<keyword evidence="2" id="KW-1185">Reference proteome</keyword>
<dbReference type="Proteomes" id="UP000005239">
    <property type="component" value="Unassembled WGS sequence"/>
</dbReference>